<gene>
    <name evidence="1" type="ORF">HPB49_020445</name>
</gene>
<accession>A0ACB8DRM3</accession>
<protein>
    <submittedName>
        <fullName evidence="1">Uncharacterized protein</fullName>
    </submittedName>
</protein>
<organism evidence="1 2">
    <name type="scientific">Dermacentor silvarum</name>
    <name type="common">Tick</name>
    <dbReference type="NCBI Taxonomy" id="543639"/>
    <lineage>
        <taxon>Eukaryota</taxon>
        <taxon>Metazoa</taxon>
        <taxon>Ecdysozoa</taxon>
        <taxon>Arthropoda</taxon>
        <taxon>Chelicerata</taxon>
        <taxon>Arachnida</taxon>
        <taxon>Acari</taxon>
        <taxon>Parasitiformes</taxon>
        <taxon>Ixodida</taxon>
        <taxon>Ixodoidea</taxon>
        <taxon>Ixodidae</taxon>
        <taxon>Rhipicephalinae</taxon>
        <taxon>Dermacentor</taxon>
    </lineage>
</organism>
<dbReference type="Proteomes" id="UP000821865">
    <property type="component" value="Chromosome 10"/>
</dbReference>
<proteinExistence type="predicted"/>
<comment type="caution">
    <text evidence="1">The sequence shown here is derived from an EMBL/GenBank/DDBJ whole genome shotgun (WGS) entry which is preliminary data.</text>
</comment>
<evidence type="ECO:0000313" key="2">
    <source>
        <dbReference type="Proteomes" id="UP000821865"/>
    </source>
</evidence>
<reference evidence="1" key="1">
    <citation type="submission" date="2020-05" db="EMBL/GenBank/DDBJ databases">
        <title>Large-scale comparative analyses of tick genomes elucidate their genetic diversity and vector capacities.</title>
        <authorList>
            <person name="Jia N."/>
            <person name="Wang J."/>
            <person name="Shi W."/>
            <person name="Du L."/>
            <person name="Sun Y."/>
            <person name="Zhan W."/>
            <person name="Jiang J."/>
            <person name="Wang Q."/>
            <person name="Zhang B."/>
            <person name="Ji P."/>
            <person name="Sakyi L.B."/>
            <person name="Cui X."/>
            <person name="Yuan T."/>
            <person name="Jiang B."/>
            <person name="Yang W."/>
            <person name="Lam T.T.-Y."/>
            <person name="Chang Q."/>
            <person name="Ding S."/>
            <person name="Wang X."/>
            <person name="Zhu J."/>
            <person name="Ruan X."/>
            <person name="Zhao L."/>
            <person name="Wei J."/>
            <person name="Que T."/>
            <person name="Du C."/>
            <person name="Cheng J."/>
            <person name="Dai P."/>
            <person name="Han X."/>
            <person name="Huang E."/>
            <person name="Gao Y."/>
            <person name="Liu J."/>
            <person name="Shao H."/>
            <person name="Ye R."/>
            <person name="Li L."/>
            <person name="Wei W."/>
            <person name="Wang X."/>
            <person name="Wang C."/>
            <person name="Yang T."/>
            <person name="Huo Q."/>
            <person name="Li W."/>
            <person name="Guo W."/>
            <person name="Chen H."/>
            <person name="Zhou L."/>
            <person name="Ni X."/>
            <person name="Tian J."/>
            <person name="Zhou Y."/>
            <person name="Sheng Y."/>
            <person name="Liu T."/>
            <person name="Pan Y."/>
            <person name="Xia L."/>
            <person name="Li J."/>
            <person name="Zhao F."/>
            <person name="Cao W."/>
        </authorList>
    </citation>
    <scope>NUCLEOTIDE SEQUENCE</scope>
    <source>
        <strain evidence="1">Dsil-2018</strain>
    </source>
</reference>
<name>A0ACB8DRM3_DERSI</name>
<keyword evidence="2" id="KW-1185">Reference proteome</keyword>
<evidence type="ECO:0000313" key="1">
    <source>
        <dbReference type="EMBL" id="KAH7974859.1"/>
    </source>
</evidence>
<dbReference type="EMBL" id="CM023479">
    <property type="protein sequence ID" value="KAH7974859.1"/>
    <property type="molecule type" value="Genomic_DNA"/>
</dbReference>
<sequence length="111" mass="12564">MAPIELENKADEEQRLVNGGDHNKTLPRDSPEKILPADTLKPPEKPAGPKEKVELPVDVERRLVLDAEQHRQADENQFNFDHPDAFDFDLLIETLKKLKKGSALRSQSTTL</sequence>